<dbReference type="PANTHER" id="PTHR33240">
    <property type="entry name" value="OS08G0508500 PROTEIN"/>
    <property type="match status" value="1"/>
</dbReference>
<feature type="compositionally biased region" description="Low complexity" evidence="1">
    <location>
        <begin position="252"/>
        <end position="267"/>
    </location>
</feature>
<sequence length="846" mass="94613">MPKYMARGYQGPSTSRTTPTSSKTEEVHSIGALDTLVAATSGTKPKRTFDPLFMTYKQTLDRLVKEGFITLPPPTPEPPVDKRSPRWNASAHCHFHQGKGHTTEDCFKLKHIIQDMIDEGKLPKPRPPKPSNNANPLGNHAIFVGSIPIIDCSGLIASSEPQINGIWFSDDEDDWPPTAQVNKISYSSMPHKYGKKENEKNKGKGKPRNEVSYLTRSRANQRDPLAQDEPSEVIPNKDKGKAVVNETITPIPAPQATSASPSTSNADPPAPSKGIEDVLQKQLLKTKADISVWPLLRDSDEHREAFFAALRNVVTNPDVSPNQVVNHISTYWLPKAVTFSDSDLPAFGSDHNLALYVNVECRKKNLPVTLIDNGSVVNVLPLSTAYLLGLKDEDFTPCNEGVRAFDGTRRNIKGKISLRIKTGPVERKTDFQVIDVAPSYNMLLGRPWIHAVQAITSTLHQKVKIPLNGGVITLKATNIRAVLDQQNSTDNNATKIVSEPVENLVGFDLDINMVSPDTMPLFEWVTLFDAQRLWPTQGLGYEPNAEDSIDMAHNERHRKRTRDVAMKPHTYRIMDYFVKEDTITLLRLFREQAERDFFKDCFTNDNDEVPLQRNLTINNAELMSMIMRDHKFDPNLLVTDVDEGATQRKFKVFKWTDSQGRTFKITAQESHTFEASNSDTDREEEEEEEIIFGSSIIGSESGDGSTVVPQPLVSPSVVESLKAGLESLVLDCNLDSEQLALLSSSFEINDKNSSAYFLSRFLSSISFHDAYEKHESKTLNEYIANIISKTEHDPIVEATVTINIGTAEDPKELQLGASLDEDEKAQFTELLTEYKDVFAWSYKDMP</sequence>
<protein>
    <submittedName>
        <fullName evidence="2">Uncharacterized protein</fullName>
    </submittedName>
</protein>
<evidence type="ECO:0000313" key="2">
    <source>
        <dbReference type="EMBL" id="KAK9667313.1"/>
    </source>
</evidence>
<feature type="region of interest" description="Disordered" evidence="1">
    <location>
        <begin position="1"/>
        <end position="26"/>
    </location>
</feature>
<dbReference type="AlphaFoldDB" id="A0AAW1GW65"/>
<comment type="caution">
    <text evidence="2">The sequence shown here is derived from an EMBL/GenBank/DDBJ whole genome shotgun (WGS) entry which is preliminary data.</text>
</comment>
<feature type="compositionally biased region" description="Polar residues" evidence="1">
    <location>
        <begin position="179"/>
        <end position="188"/>
    </location>
</feature>
<dbReference type="CDD" id="cd00303">
    <property type="entry name" value="retropepsin_like"/>
    <property type="match status" value="1"/>
</dbReference>
<gene>
    <name evidence="2" type="ORF">RND81_14G247700</name>
</gene>
<reference evidence="2" key="1">
    <citation type="submission" date="2024-03" db="EMBL/GenBank/DDBJ databases">
        <title>WGS assembly of Saponaria officinalis var. Norfolk2.</title>
        <authorList>
            <person name="Jenkins J."/>
            <person name="Shu S."/>
            <person name="Grimwood J."/>
            <person name="Barry K."/>
            <person name="Goodstein D."/>
            <person name="Schmutz J."/>
            <person name="Leebens-Mack J."/>
            <person name="Osbourn A."/>
        </authorList>
    </citation>
    <scope>NUCLEOTIDE SEQUENCE [LARGE SCALE GENOMIC DNA]</scope>
    <source>
        <strain evidence="2">JIC</strain>
    </source>
</reference>
<organism evidence="2 3">
    <name type="scientific">Saponaria officinalis</name>
    <name type="common">Common soapwort</name>
    <name type="synonym">Lychnis saponaria</name>
    <dbReference type="NCBI Taxonomy" id="3572"/>
    <lineage>
        <taxon>Eukaryota</taxon>
        <taxon>Viridiplantae</taxon>
        <taxon>Streptophyta</taxon>
        <taxon>Embryophyta</taxon>
        <taxon>Tracheophyta</taxon>
        <taxon>Spermatophyta</taxon>
        <taxon>Magnoliopsida</taxon>
        <taxon>eudicotyledons</taxon>
        <taxon>Gunneridae</taxon>
        <taxon>Pentapetalae</taxon>
        <taxon>Caryophyllales</taxon>
        <taxon>Caryophyllaceae</taxon>
        <taxon>Caryophylleae</taxon>
        <taxon>Saponaria</taxon>
    </lineage>
</organism>
<dbReference type="Proteomes" id="UP001443914">
    <property type="component" value="Unassembled WGS sequence"/>
</dbReference>
<name>A0AAW1GW65_SAPOF</name>
<accession>A0AAW1GW65</accession>
<keyword evidence="3" id="KW-1185">Reference proteome</keyword>
<evidence type="ECO:0000256" key="1">
    <source>
        <dbReference type="SAM" id="MobiDB-lite"/>
    </source>
</evidence>
<evidence type="ECO:0000313" key="3">
    <source>
        <dbReference type="Proteomes" id="UP001443914"/>
    </source>
</evidence>
<proteinExistence type="predicted"/>
<feature type="region of interest" description="Disordered" evidence="1">
    <location>
        <begin position="252"/>
        <end position="274"/>
    </location>
</feature>
<feature type="compositionally biased region" description="Low complexity" evidence="1">
    <location>
        <begin position="12"/>
        <end position="22"/>
    </location>
</feature>
<dbReference type="EMBL" id="JBDFQZ010000014">
    <property type="protein sequence ID" value="KAK9667313.1"/>
    <property type="molecule type" value="Genomic_DNA"/>
</dbReference>
<dbReference type="PANTHER" id="PTHR33240:SF15">
    <property type="entry name" value="GAG-PRO-LIKE PROTEIN"/>
    <property type="match status" value="1"/>
</dbReference>
<dbReference type="Gene3D" id="2.40.70.10">
    <property type="entry name" value="Acid Proteases"/>
    <property type="match status" value="1"/>
</dbReference>
<feature type="region of interest" description="Disordered" evidence="1">
    <location>
        <begin position="168"/>
        <end position="239"/>
    </location>
</feature>
<dbReference type="InterPro" id="IPR021109">
    <property type="entry name" value="Peptidase_aspartic_dom_sf"/>
</dbReference>